<dbReference type="PANTHER" id="PTHR31025">
    <property type="entry name" value="SI:CH211-196P9.1-RELATED"/>
    <property type="match status" value="1"/>
</dbReference>
<accession>A0A6B0VG31</accession>
<organism evidence="2">
    <name type="scientific">Ixodes ricinus</name>
    <name type="common">Common tick</name>
    <name type="synonym">Acarus ricinus</name>
    <dbReference type="NCBI Taxonomy" id="34613"/>
    <lineage>
        <taxon>Eukaryota</taxon>
        <taxon>Metazoa</taxon>
        <taxon>Ecdysozoa</taxon>
        <taxon>Arthropoda</taxon>
        <taxon>Chelicerata</taxon>
        <taxon>Arachnida</taxon>
        <taxon>Acari</taxon>
        <taxon>Parasitiformes</taxon>
        <taxon>Ixodida</taxon>
        <taxon>Ixodoidea</taxon>
        <taxon>Ixodidae</taxon>
        <taxon>Ixodinae</taxon>
        <taxon>Ixodes</taxon>
    </lineage>
</organism>
<dbReference type="AlphaFoldDB" id="A0A6B0VG31"/>
<name>A0A6B0VG31_IXORI</name>
<feature type="coiled-coil region" evidence="1">
    <location>
        <begin position="16"/>
        <end position="43"/>
    </location>
</feature>
<keyword evidence="1" id="KW-0175">Coiled coil</keyword>
<dbReference type="PANTHER" id="PTHR31025:SF25">
    <property type="entry name" value="ZINC FINGER (C2H2)-60"/>
    <property type="match status" value="1"/>
</dbReference>
<dbReference type="EMBL" id="GIFC01018155">
    <property type="protein sequence ID" value="MXV00239.1"/>
    <property type="molecule type" value="Transcribed_RNA"/>
</dbReference>
<proteinExistence type="predicted"/>
<evidence type="ECO:0000313" key="2">
    <source>
        <dbReference type="EMBL" id="MXV00239.1"/>
    </source>
</evidence>
<reference evidence="2" key="1">
    <citation type="submission" date="2019-12" db="EMBL/GenBank/DDBJ databases">
        <title>An insight into the sialome of adult female Ixodes ricinus ticks feeding for 6 days.</title>
        <authorList>
            <person name="Perner J."/>
            <person name="Ribeiro J.M.C."/>
        </authorList>
    </citation>
    <scope>NUCLEOTIDE SEQUENCE</scope>
    <source>
        <strain evidence="2">Semi-engorged</strain>
        <tissue evidence="2">Salivary glands</tissue>
    </source>
</reference>
<protein>
    <submittedName>
        <fullName evidence="2">Uncharacterized protein</fullName>
    </submittedName>
</protein>
<sequence>MQAQDILKEITDEGNIDALKSEIVVLRKENKQLRRELRKRRTADEYLERAEKILKAAAPFQTLCIAQGEDINFDENGIVILNEPGTGTESSQVVRFNEGPELLDEPQPDKPHDMPLQQELQGMPQEPEELENMPQDPPQGYLLEEHSRKQHPPQQHPPQCQFRHKKHDNMVDKFSDTDETTIVADGDVLQLVENPFLEVAAVQPLQNSVPGLEISCDSTASYPSPALKEPTRGPLRYKFHDFPVNICQEIAETKQGQVSGPLRAKIVKQIVSALCVNTMYPCEQYLAAAKDLVSRYPQLKDKSRTHCASWHASIKNRARNIRKRMPAGVNEVDARKAEAKAHRERRAALPCNQQCRPKNAVRIVFPAASCGTGEDEAAVQVRVDFMKKEMEKAVWDQKKVQDAMNRTYKTRRAWLNKENLTVAAVTDRYPALAWTQEIQQEFRRQTGRDAQEGLTAFLERSTKALYKLFCMKSSSKQMAKQILEAAENCPEEGKTLLANGALFLLPCLLKEKSSNLVKSLEPGIQYINPSIVYTGENALTSSGYAVRVEGLTLVAASLKQAVSLLMCLFWAFNIEYSVEIKNTLTLLERAIGVSHTKMGTRALQVWSYL</sequence>
<evidence type="ECO:0000256" key="1">
    <source>
        <dbReference type="SAM" id="Coils"/>
    </source>
</evidence>